<dbReference type="PANTHER" id="PTHR35469:SF4">
    <property type="entry name" value="TRANSMEMBRANE PROTEIN"/>
    <property type="match status" value="1"/>
</dbReference>
<keyword evidence="2" id="KW-1133">Transmembrane helix</keyword>
<dbReference type="PANTHER" id="PTHR35469">
    <property type="entry name" value="TRANSMEMBRANE PROTEIN"/>
    <property type="match status" value="1"/>
</dbReference>
<accession>A0ABD3HV70</accession>
<feature type="region of interest" description="Disordered" evidence="1">
    <location>
        <begin position="26"/>
        <end position="58"/>
    </location>
</feature>
<keyword evidence="4" id="KW-1185">Reference proteome</keyword>
<feature type="compositionally biased region" description="Low complexity" evidence="1">
    <location>
        <begin position="123"/>
        <end position="134"/>
    </location>
</feature>
<sequence length="310" mass="32870">MPSAQEAREARRRRILSGSADRLAYITGQVPSKSTASPATDTTTASSSPPAELSSPSARTGDAALIRLVDSGTAVPGEAEISSDHDHDIALSTRVLKDVKEQLAALDLQDKPKPKSVPVSELTDSTSSGSTGPTNAKTNYDAEESEEIVQVTRKKSLFTWETIGRAINVTENIRALLALGFALILVAQGLLSCIDDLGSFLSSWTPTWPVALVVVTDVSLVLGAILFGFVKPSRSGRGAEEDDFSVNKGKIVQMLHMAGRLELVLKVGGILATSLNALFLDCSLYLVALITGFSLTQIWGPAFCSLVNLD</sequence>
<feature type="transmembrane region" description="Helical" evidence="2">
    <location>
        <begin position="286"/>
        <end position="309"/>
    </location>
</feature>
<evidence type="ECO:0000313" key="4">
    <source>
        <dbReference type="Proteomes" id="UP001633002"/>
    </source>
</evidence>
<proteinExistence type="predicted"/>
<feature type="region of interest" description="Disordered" evidence="1">
    <location>
        <begin position="107"/>
        <end position="143"/>
    </location>
</feature>
<evidence type="ECO:0000313" key="3">
    <source>
        <dbReference type="EMBL" id="KAL3695303.1"/>
    </source>
</evidence>
<dbReference type="Proteomes" id="UP001633002">
    <property type="component" value="Unassembled WGS sequence"/>
</dbReference>
<feature type="transmembrane region" description="Helical" evidence="2">
    <location>
        <begin position="173"/>
        <end position="191"/>
    </location>
</feature>
<feature type="compositionally biased region" description="Low complexity" evidence="1">
    <location>
        <begin position="31"/>
        <end position="58"/>
    </location>
</feature>
<gene>
    <name evidence="3" type="ORF">R1sor_009379</name>
</gene>
<reference evidence="3 4" key="1">
    <citation type="submission" date="2024-09" db="EMBL/GenBank/DDBJ databases">
        <title>Chromosome-scale assembly of Riccia sorocarpa.</title>
        <authorList>
            <person name="Paukszto L."/>
        </authorList>
    </citation>
    <scope>NUCLEOTIDE SEQUENCE [LARGE SCALE GENOMIC DNA]</scope>
    <source>
        <strain evidence="3">LP-2024</strain>
        <tissue evidence="3">Aerial parts of the thallus</tissue>
    </source>
</reference>
<feature type="transmembrane region" description="Helical" evidence="2">
    <location>
        <begin position="263"/>
        <end position="280"/>
    </location>
</feature>
<keyword evidence="2" id="KW-0812">Transmembrane</keyword>
<feature type="transmembrane region" description="Helical" evidence="2">
    <location>
        <begin position="211"/>
        <end position="230"/>
    </location>
</feature>
<keyword evidence="2" id="KW-0472">Membrane</keyword>
<evidence type="ECO:0000256" key="2">
    <source>
        <dbReference type="SAM" id="Phobius"/>
    </source>
</evidence>
<comment type="caution">
    <text evidence="3">The sequence shown here is derived from an EMBL/GenBank/DDBJ whole genome shotgun (WGS) entry which is preliminary data.</text>
</comment>
<evidence type="ECO:0008006" key="5">
    <source>
        <dbReference type="Google" id="ProtNLM"/>
    </source>
</evidence>
<evidence type="ECO:0000256" key="1">
    <source>
        <dbReference type="SAM" id="MobiDB-lite"/>
    </source>
</evidence>
<protein>
    <recommendedName>
        <fullName evidence="5">Transmembrane protein</fullName>
    </recommendedName>
</protein>
<organism evidence="3 4">
    <name type="scientific">Riccia sorocarpa</name>
    <dbReference type="NCBI Taxonomy" id="122646"/>
    <lineage>
        <taxon>Eukaryota</taxon>
        <taxon>Viridiplantae</taxon>
        <taxon>Streptophyta</taxon>
        <taxon>Embryophyta</taxon>
        <taxon>Marchantiophyta</taxon>
        <taxon>Marchantiopsida</taxon>
        <taxon>Marchantiidae</taxon>
        <taxon>Marchantiales</taxon>
        <taxon>Ricciaceae</taxon>
        <taxon>Riccia</taxon>
    </lineage>
</organism>
<dbReference type="AlphaFoldDB" id="A0ABD3HV70"/>
<name>A0ABD3HV70_9MARC</name>
<dbReference type="EMBL" id="JBJQOH010000002">
    <property type="protein sequence ID" value="KAL3695303.1"/>
    <property type="molecule type" value="Genomic_DNA"/>
</dbReference>